<gene>
    <name evidence="1" type="ORF">C7S16_4137</name>
</gene>
<name>A0AAW9D270_BURTH</name>
<organism evidence="1 2">
    <name type="scientific">Burkholderia thailandensis</name>
    <dbReference type="NCBI Taxonomy" id="57975"/>
    <lineage>
        <taxon>Bacteria</taxon>
        <taxon>Pseudomonadati</taxon>
        <taxon>Pseudomonadota</taxon>
        <taxon>Betaproteobacteria</taxon>
        <taxon>Burkholderiales</taxon>
        <taxon>Burkholderiaceae</taxon>
        <taxon>Burkholderia</taxon>
        <taxon>pseudomallei group</taxon>
    </lineage>
</organism>
<proteinExistence type="predicted"/>
<dbReference type="AlphaFoldDB" id="A0AAW9D270"/>
<evidence type="ECO:0000313" key="2">
    <source>
        <dbReference type="Proteomes" id="UP001272137"/>
    </source>
</evidence>
<dbReference type="Proteomes" id="UP001272137">
    <property type="component" value="Unassembled WGS sequence"/>
</dbReference>
<accession>A0AAW9D270</accession>
<sequence length="65" mass="7130">MDGRLAPCLPRVRPARMPVLPSAARAAADDAATTCKKEPEAAGMRWRVVSWLLRHTEAALPRHLS</sequence>
<comment type="caution">
    <text evidence="1">The sequence shown here is derived from an EMBL/GenBank/DDBJ whole genome shotgun (WGS) entry which is preliminary data.</text>
</comment>
<protein>
    <submittedName>
        <fullName evidence="1">Uncharacterized protein</fullName>
    </submittedName>
</protein>
<evidence type="ECO:0000313" key="1">
    <source>
        <dbReference type="EMBL" id="MDW9256186.1"/>
    </source>
</evidence>
<reference evidence="1" key="1">
    <citation type="submission" date="2018-08" db="EMBL/GenBank/DDBJ databases">
        <title>Identification of Burkholderia cepacia strains that express a Burkholderia pseudomallei-like capsular polysaccharide.</title>
        <authorList>
            <person name="Burtnick M.N."/>
            <person name="Vongsouvath M."/>
            <person name="Newton P."/>
            <person name="Wuthiekanun V."/>
            <person name="Limmathurotsakul D."/>
            <person name="Brett P.J."/>
            <person name="Chantratita N."/>
            <person name="Dance D.A."/>
        </authorList>
    </citation>
    <scope>NUCLEOTIDE SEQUENCE</scope>
    <source>
        <strain evidence="1">SBXCC001</strain>
    </source>
</reference>
<dbReference type="EMBL" id="QXCT01000002">
    <property type="protein sequence ID" value="MDW9256186.1"/>
    <property type="molecule type" value="Genomic_DNA"/>
</dbReference>